<reference evidence="5" key="2">
    <citation type="submission" date="2016-06" db="EMBL/GenBank/DDBJ databases">
        <title>Genomic and phylogenetic analysis of Gastroclonium compressum supports its reinstatement to Coeloseira (Champiaceae, Rhodophyta).</title>
        <authorList>
            <person name="Kilpatrick Z."/>
            <person name="Hughey J.R."/>
        </authorList>
    </citation>
    <scope>NUCLEOTIDE SEQUENCE</scope>
</reference>
<dbReference type="AlphaFoldDB" id="A0A173FZT1"/>
<name>A0A173FZT1_GASCM</name>
<dbReference type="RefSeq" id="YP_009257444.1">
    <property type="nucleotide sequence ID" value="NC_030338.1"/>
</dbReference>
<protein>
    <recommendedName>
        <fullName evidence="3">Uncharacterized protein ycf35</fullName>
    </recommendedName>
</protein>
<dbReference type="PANTHER" id="PTHR39638">
    <property type="entry name" value="YCF35"/>
    <property type="match status" value="1"/>
</dbReference>
<evidence type="ECO:0000256" key="2">
    <source>
        <dbReference type="ARBA" id="ARBA00009068"/>
    </source>
</evidence>
<evidence type="ECO:0000313" key="5">
    <source>
        <dbReference type="EMBL" id="ANH09527.1"/>
    </source>
</evidence>
<sequence length="126" mass="14635">MSHFSRIKTSIKDIHILNKTLNDLKYEHSNCQQEIIDSNGNTYEVNIAIQNGSNLFGFAWDGQEYNLIADLQLWNYSISINMFMDQILQKYAVNTILKSSLKEGFKSISQKNYHDGSIKLILQKWN</sequence>
<dbReference type="Pfam" id="PF06868">
    <property type="entry name" value="DUF1257"/>
    <property type="match status" value="1"/>
</dbReference>
<dbReference type="EMBL" id="KU053957">
    <property type="protein sequence ID" value="ANH09527.1"/>
    <property type="molecule type" value="Genomic_DNA"/>
</dbReference>
<geneLocation type="plastid" evidence="5"/>
<dbReference type="InterPro" id="IPR009666">
    <property type="entry name" value="Uncharacterised_Ycf35"/>
</dbReference>
<dbReference type="GO" id="GO:0009536">
    <property type="term" value="C:plastid"/>
    <property type="evidence" value="ECO:0007669"/>
    <property type="project" value="UniProtKB-SubCell"/>
</dbReference>
<evidence type="ECO:0000256" key="1">
    <source>
        <dbReference type="ARBA" id="ARBA00004474"/>
    </source>
</evidence>
<dbReference type="GeneID" id="27983079"/>
<evidence type="ECO:0000256" key="4">
    <source>
        <dbReference type="ARBA" id="ARBA00022640"/>
    </source>
</evidence>
<dbReference type="PANTHER" id="PTHR39638:SF2">
    <property type="entry name" value="YCF35"/>
    <property type="match status" value="1"/>
</dbReference>
<reference evidence="5" key="1">
    <citation type="submission" date="2015-11" db="EMBL/GenBank/DDBJ databases">
        <authorList>
            <person name="Zhang Y."/>
            <person name="Guo Z."/>
        </authorList>
    </citation>
    <scope>NUCLEOTIDE SEQUENCE</scope>
</reference>
<accession>A0A173FZT1</accession>
<keyword evidence="4 5" id="KW-0934">Plastid</keyword>
<proteinExistence type="inferred from homology"/>
<evidence type="ECO:0000256" key="3">
    <source>
        <dbReference type="ARBA" id="ARBA00021585"/>
    </source>
</evidence>
<comment type="similarity">
    <text evidence="2">Belongs to the ycf35 family.</text>
</comment>
<comment type="subcellular location">
    <subcellularLocation>
        <location evidence="1">Plastid</location>
    </subcellularLocation>
</comment>
<gene>
    <name evidence="5" type="primary">ycf35</name>
</gene>
<organism evidence="5">
    <name type="scientific">Gastroclonium compressum</name>
    <name type="common">Red alga</name>
    <name type="synonym">Coeloseira compressa</name>
    <dbReference type="NCBI Taxonomy" id="1852973"/>
    <lineage>
        <taxon>Eukaryota</taxon>
        <taxon>Rhodophyta</taxon>
        <taxon>Florideophyceae</taxon>
        <taxon>Rhodymeniophycidae</taxon>
        <taxon>Rhodymeniales</taxon>
        <taxon>Champiaceae</taxon>
        <taxon>Coeloseira</taxon>
    </lineage>
</organism>